<feature type="signal peptide" evidence="1">
    <location>
        <begin position="1"/>
        <end position="24"/>
    </location>
</feature>
<sequence length="196" mass="21407">MKRLVVPATMVLSCFLFHAVSADAQVCYRGKPSPTCRTFMVTEVGLGLNVQESQWENKGWPLLEIGLMRNLGKRYAVGGTCYVVYDSKYEDFRGGLKLRARRWFNPDLSMNLSGGLLFMGGSYGETFPAFAGHLDVNYRDLVAPYVAVDVLRHEASPLDGANVHMGLRFGSYPGTGLTGIAVGVVVLALYSRTVAG</sequence>
<evidence type="ECO:0000256" key="1">
    <source>
        <dbReference type="SAM" id="SignalP"/>
    </source>
</evidence>
<evidence type="ECO:0000313" key="2">
    <source>
        <dbReference type="EMBL" id="MFC1572863.1"/>
    </source>
</evidence>
<evidence type="ECO:0008006" key="4">
    <source>
        <dbReference type="Google" id="ProtNLM"/>
    </source>
</evidence>
<dbReference type="EMBL" id="JBHPKH010000045">
    <property type="protein sequence ID" value="MFC1572863.1"/>
    <property type="molecule type" value="Genomic_DNA"/>
</dbReference>
<accession>A0ABV6YKM7</accession>
<evidence type="ECO:0000313" key="3">
    <source>
        <dbReference type="Proteomes" id="UP001593833"/>
    </source>
</evidence>
<protein>
    <recommendedName>
        <fullName evidence="4">DUF3575 domain-containing protein</fullName>
    </recommendedName>
</protein>
<comment type="caution">
    <text evidence="2">The sequence shown here is derived from an EMBL/GenBank/DDBJ whole genome shotgun (WGS) entry which is preliminary data.</text>
</comment>
<reference evidence="2 3" key="1">
    <citation type="submission" date="2024-09" db="EMBL/GenBank/DDBJ databases">
        <authorList>
            <person name="D'Angelo T."/>
        </authorList>
    </citation>
    <scope>NUCLEOTIDE SEQUENCE [LARGE SCALE GENOMIC DNA]</scope>
    <source>
        <strain evidence="2">SAG AM-320-E07</strain>
    </source>
</reference>
<organism evidence="2 3">
    <name type="scientific">Eiseniibacteriota bacterium</name>
    <dbReference type="NCBI Taxonomy" id="2212470"/>
    <lineage>
        <taxon>Bacteria</taxon>
        <taxon>Candidatus Eiseniibacteriota</taxon>
    </lineage>
</organism>
<feature type="chain" id="PRO_5045376592" description="DUF3575 domain-containing protein" evidence="1">
    <location>
        <begin position="25"/>
        <end position="196"/>
    </location>
</feature>
<keyword evidence="3" id="KW-1185">Reference proteome</keyword>
<keyword evidence="1" id="KW-0732">Signal</keyword>
<name>A0ABV6YKM7_UNCEI</name>
<dbReference type="Proteomes" id="UP001593833">
    <property type="component" value="Unassembled WGS sequence"/>
</dbReference>
<gene>
    <name evidence="2" type="ORF">ACFL6M_04610</name>
</gene>
<proteinExistence type="predicted"/>